<dbReference type="Proteomes" id="UP000681414">
    <property type="component" value="Unassembled WGS sequence"/>
</dbReference>
<dbReference type="EMBL" id="JAGYPG010000002">
    <property type="protein sequence ID" value="MBS4195784.1"/>
    <property type="molecule type" value="Genomic_DNA"/>
</dbReference>
<dbReference type="Pfam" id="PF08863">
    <property type="entry name" value="YolD"/>
    <property type="match status" value="1"/>
</dbReference>
<protein>
    <submittedName>
        <fullName evidence="1">YolD-like family protein</fullName>
    </submittedName>
</protein>
<evidence type="ECO:0000313" key="2">
    <source>
        <dbReference type="Proteomes" id="UP000681414"/>
    </source>
</evidence>
<reference evidence="1 2" key="1">
    <citation type="submission" date="2021-05" db="EMBL/GenBank/DDBJ databases">
        <title>Novel Bacillus species.</title>
        <authorList>
            <person name="Liu G."/>
        </authorList>
    </citation>
    <scope>NUCLEOTIDE SEQUENCE [LARGE SCALE GENOMIC DNA]</scope>
    <source>
        <strain evidence="2">FJAT-49780</strain>
    </source>
</reference>
<accession>A0A942YHH3</accession>
<dbReference type="InterPro" id="IPR014962">
    <property type="entry name" value="YolD"/>
</dbReference>
<dbReference type="AlphaFoldDB" id="A0A942YHH3"/>
<evidence type="ECO:0000313" key="1">
    <source>
        <dbReference type="EMBL" id="MBS4195784.1"/>
    </source>
</evidence>
<dbReference type="PANTHER" id="PTHR40051:SF1">
    <property type="entry name" value="YOLD-LIKE FAMILY PROTEIN"/>
    <property type="match status" value="1"/>
</dbReference>
<keyword evidence="2" id="KW-1185">Reference proteome</keyword>
<proteinExistence type="predicted"/>
<name>A0A942YHH3_9BACI</name>
<sequence length="114" mass="13473">MDFKEFKDRGMKKWHGFMMPEHIGSLGDMWHDDEKEKKPILDETQLQEIDETLHAAIEFNMPIILTLWIDGFLKEEEGRLHHVDNVDKRVSLVDSFGNVSQIDFENIVKVEFKD</sequence>
<dbReference type="PANTHER" id="PTHR40051">
    <property type="entry name" value="IG HYPOTHETICAL 15966"/>
    <property type="match status" value="1"/>
</dbReference>
<organism evidence="1 2">
    <name type="scientific">Lederbergia citri</name>
    <dbReference type="NCBI Taxonomy" id="2833580"/>
    <lineage>
        <taxon>Bacteria</taxon>
        <taxon>Bacillati</taxon>
        <taxon>Bacillota</taxon>
        <taxon>Bacilli</taxon>
        <taxon>Bacillales</taxon>
        <taxon>Bacillaceae</taxon>
        <taxon>Lederbergia</taxon>
    </lineage>
</organism>
<gene>
    <name evidence="1" type="ORF">KHA97_12015</name>
</gene>
<comment type="caution">
    <text evidence="1">The sequence shown here is derived from an EMBL/GenBank/DDBJ whole genome shotgun (WGS) entry which is preliminary data.</text>
</comment>
<dbReference type="RefSeq" id="WP_213124974.1">
    <property type="nucleotide sequence ID" value="NZ_JAGYPG010000002.1"/>
</dbReference>